<keyword evidence="6 8" id="KW-1133">Transmembrane helix</keyword>
<feature type="transmembrane region" description="Helical" evidence="8">
    <location>
        <begin position="152"/>
        <end position="169"/>
    </location>
</feature>
<feature type="transmembrane region" description="Helical" evidence="8">
    <location>
        <begin position="129"/>
        <end position="146"/>
    </location>
</feature>
<keyword evidence="3" id="KW-0328">Glycosyltransferase</keyword>
<feature type="domain" description="Glycosyltransferase RgtA/B/C/D-like" evidence="9">
    <location>
        <begin position="83"/>
        <end position="223"/>
    </location>
</feature>
<evidence type="ECO:0000256" key="6">
    <source>
        <dbReference type="ARBA" id="ARBA00022989"/>
    </source>
</evidence>
<proteinExistence type="predicted"/>
<dbReference type="EMBL" id="CADCVT010000022">
    <property type="protein sequence ID" value="CAA9474395.1"/>
    <property type="molecule type" value="Genomic_DNA"/>
</dbReference>
<evidence type="ECO:0000256" key="8">
    <source>
        <dbReference type="SAM" id="Phobius"/>
    </source>
</evidence>
<comment type="subcellular location">
    <subcellularLocation>
        <location evidence="1">Cell membrane</location>
        <topology evidence="1">Multi-pass membrane protein</topology>
    </subcellularLocation>
</comment>
<evidence type="ECO:0000256" key="2">
    <source>
        <dbReference type="ARBA" id="ARBA00022475"/>
    </source>
</evidence>
<organism evidence="10">
    <name type="scientific">uncultured Solirubrobacteraceae bacterium</name>
    <dbReference type="NCBI Taxonomy" id="1162706"/>
    <lineage>
        <taxon>Bacteria</taxon>
        <taxon>Bacillati</taxon>
        <taxon>Actinomycetota</taxon>
        <taxon>Thermoleophilia</taxon>
        <taxon>Solirubrobacterales</taxon>
        <taxon>Solirubrobacteraceae</taxon>
        <taxon>environmental samples</taxon>
    </lineage>
</organism>
<feature type="transmembrane region" description="Helical" evidence="8">
    <location>
        <begin position="303"/>
        <end position="321"/>
    </location>
</feature>
<sequence>MESATLTRPRPVSAVPTAAPDRRSTDRWAWLAFGVLCLAAVAGFLVYPTYPNYDSYYSMLWGRELLDGALPIYETYRAPTPHPLSTLVGAILTPLGHPGERVWILLCVISFVAMVVGVYRLAREAFTPLVGLVAAALICTRFDFPFYAARGYIDIAYMAFVVWAAVLEARRPRRGVAVFVLLGIAGTLRPEAWLMAGLYWLWVMWPERRDPDLRRIALYTALATIGPLTWTGTDFIVTGQPLYSLTYTSGFAEELGRAKGAEGLPSAIWAFLVKLDKFPVLLGGLAGLGLAVFLVPRRIVMPAILLAVGIGTFVLVGLGGFSVIDRYLLVASLMVMVFCAVALAGWTMLEPGSRLRKVWAVAAALLVVYGIVFTATRVNLSRLDNELAFRGDSHAALHDVLRQPAVKRGLACGPVSVPNHKLIPDVRWISDLPDGKVLARSEGFYKGTDEARIARAAGVRRTVAAGGVALYPHGRTALFKQALVEDSDDPATVLPLAGYERVAVSNYYSAYVRCPTR</sequence>
<evidence type="ECO:0000259" key="9">
    <source>
        <dbReference type="Pfam" id="PF13231"/>
    </source>
</evidence>
<dbReference type="AlphaFoldDB" id="A0A6J4RJN5"/>
<evidence type="ECO:0000313" key="10">
    <source>
        <dbReference type="EMBL" id="CAA9474395.1"/>
    </source>
</evidence>
<gene>
    <name evidence="10" type="ORF">AVDCRST_MAG85-190</name>
</gene>
<evidence type="ECO:0000256" key="4">
    <source>
        <dbReference type="ARBA" id="ARBA00022679"/>
    </source>
</evidence>
<keyword evidence="5 8" id="KW-0812">Transmembrane</keyword>
<feature type="transmembrane region" description="Helical" evidence="8">
    <location>
        <begin position="327"/>
        <end position="346"/>
    </location>
</feature>
<reference evidence="10" key="1">
    <citation type="submission" date="2020-02" db="EMBL/GenBank/DDBJ databases">
        <authorList>
            <person name="Meier V. D."/>
        </authorList>
    </citation>
    <scope>NUCLEOTIDE SEQUENCE</scope>
    <source>
        <strain evidence="10">AVDCRST_MAG85</strain>
    </source>
</reference>
<keyword evidence="4" id="KW-0808">Transferase</keyword>
<feature type="transmembrane region" description="Helical" evidence="8">
    <location>
        <begin position="358"/>
        <end position="376"/>
    </location>
</feature>
<keyword evidence="7 8" id="KW-0472">Membrane</keyword>
<dbReference type="PANTHER" id="PTHR33908">
    <property type="entry name" value="MANNOSYLTRANSFERASE YKCB-RELATED"/>
    <property type="match status" value="1"/>
</dbReference>
<dbReference type="GO" id="GO:0005886">
    <property type="term" value="C:plasma membrane"/>
    <property type="evidence" value="ECO:0007669"/>
    <property type="project" value="UniProtKB-SubCell"/>
</dbReference>
<dbReference type="Pfam" id="PF13231">
    <property type="entry name" value="PMT_2"/>
    <property type="match status" value="1"/>
</dbReference>
<evidence type="ECO:0000256" key="1">
    <source>
        <dbReference type="ARBA" id="ARBA00004651"/>
    </source>
</evidence>
<protein>
    <recommendedName>
        <fullName evidence="9">Glycosyltransferase RgtA/B/C/D-like domain-containing protein</fullName>
    </recommendedName>
</protein>
<dbReference type="InterPro" id="IPR038731">
    <property type="entry name" value="RgtA/B/C-like"/>
</dbReference>
<dbReference type="GO" id="GO:0009103">
    <property type="term" value="P:lipopolysaccharide biosynthetic process"/>
    <property type="evidence" value="ECO:0007669"/>
    <property type="project" value="UniProtKB-ARBA"/>
</dbReference>
<dbReference type="PANTHER" id="PTHR33908:SF11">
    <property type="entry name" value="MEMBRANE PROTEIN"/>
    <property type="match status" value="1"/>
</dbReference>
<evidence type="ECO:0000256" key="7">
    <source>
        <dbReference type="ARBA" id="ARBA00023136"/>
    </source>
</evidence>
<name>A0A6J4RJN5_9ACTN</name>
<feature type="transmembrane region" description="Helical" evidence="8">
    <location>
        <begin position="28"/>
        <end position="50"/>
    </location>
</feature>
<keyword evidence="2" id="KW-1003">Cell membrane</keyword>
<accession>A0A6J4RJN5</accession>
<feature type="transmembrane region" description="Helical" evidence="8">
    <location>
        <begin position="278"/>
        <end position="296"/>
    </location>
</feature>
<feature type="transmembrane region" description="Helical" evidence="8">
    <location>
        <begin position="102"/>
        <end position="122"/>
    </location>
</feature>
<dbReference type="InterPro" id="IPR050297">
    <property type="entry name" value="LipidA_mod_glycosyltrf_83"/>
</dbReference>
<dbReference type="GO" id="GO:0016763">
    <property type="term" value="F:pentosyltransferase activity"/>
    <property type="evidence" value="ECO:0007669"/>
    <property type="project" value="TreeGrafter"/>
</dbReference>
<feature type="transmembrane region" description="Helical" evidence="8">
    <location>
        <begin position="176"/>
        <end position="202"/>
    </location>
</feature>
<evidence type="ECO:0000256" key="5">
    <source>
        <dbReference type="ARBA" id="ARBA00022692"/>
    </source>
</evidence>
<evidence type="ECO:0000256" key="3">
    <source>
        <dbReference type="ARBA" id="ARBA00022676"/>
    </source>
</evidence>